<dbReference type="InterPro" id="IPR000863">
    <property type="entry name" value="Sulfotransferase_dom"/>
</dbReference>
<evidence type="ECO:0000259" key="3">
    <source>
        <dbReference type="Pfam" id="PF00685"/>
    </source>
</evidence>
<protein>
    <submittedName>
        <fullName evidence="4">ST1A2-like protein</fullName>
    </submittedName>
</protein>
<keyword evidence="5" id="KW-1185">Reference proteome</keyword>
<dbReference type="Pfam" id="PF00685">
    <property type="entry name" value="Sulfotransfer_1"/>
    <property type="match status" value="1"/>
</dbReference>
<evidence type="ECO:0000256" key="2">
    <source>
        <dbReference type="ARBA" id="ARBA00022679"/>
    </source>
</evidence>
<sequence>MTLMTSPTIVCLHLETLLNNRKDAKRKRLKCIFVVRNPKDVAVSFYNHTVNLCMYDYKGKFENYLQMFMRGETDYGSYPQYLLEWQQFITENPDWPIHIMYYENMKAVVYISRNYSNIIKQIEIITVTPLNSCFYWSY</sequence>
<dbReference type="SUPFAM" id="SSF52540">
    <property type="entry name" value="P-loop containing nucleoside triphosphate hydrolases"/>
    <property type="match status" value="1"/>
</dbReference>
<keyword evidence="2" id="KW-0808">Transferase</keyword>
<dbReference type="PANTHER" id="PTHR11783">
    <property type="entry name" value="SULFOTRANSFERASE SULT"/>
    <property type="match status" value="1"/>
</dbReference>
<gene>
    <name evidence="4" type="ORF">MAR_007664</name>
</gene>
<dbReference type="Proteomes" id="UP001164746">
    <property type="component" value="Chromosome 4"/>
</dbReference>
<evidence type="ECO:0000313" key="4">
    <source>
        <dbReference type="EMBL" id="WAR01106.1"/>
    </source>
</evidence>
<reference evidence="4" key="1">
    <citation type="submission" date="2022-11" db="EMBL/GenBank/DDBJ databases">
        <title>Centuries of genome instability and evolution in soft-shell clam transmissible cancer (bioRxiv).</title>
        <authorList>
            <person name="Hart S.F.M."/>
            <person name="Yonemitsu M.A."/>
            <person name="Giersch R.M."/>
            <person name="Beal B.F."/>
            <person name="Arriagada G."/>
            <person name="Davis B.W."/>
            <person name="Ostrander E.A."/>
            <person name="Goff S.P."/>
            <person name="Metzger M.J."/>
        </authorList>
    </citation>
    <scope>NUCLEOTIDE SEQUENCE</scope>
    <source>
        <strain evidence="4">MELC-2E11</strain>
        <tissue evidence="4">Siphon/mantle</tissue>
    </source>
</reference>
<name>A0ABY7E1Q8_MYAAR</name>
<evidence type="ECO:0000313" key="5">
    <source>
        <dbReference type="Proteomes" id="UP001164746"/>
    </source>
</evidence>
<dbReference type="EMBL" id="CP111015">
    <property type="protein sequence ID" value="WAR01106.1"/>
    <property type="molecule type" value="Genomic_DNA"/>
</dbReference>
<proteinExistence type="inferred from homology"/>
<organism evidence="4 5">
    <name type="scientific">Mya arenaria</name>
    <name type="common">Soft-shell clam</name>
    <dbReference type="NCBI Taxonomy" id="6604"/>
    <lineage>
        <taxon>Eukaryota</taxon>
        <taxon>Metazoa</taxon>
        <taxon>Spiralia</taxon>
        <taxon>Lophotrochozoa</taxon>
        <taxon>Mollusca</taxon>
        <taxon>Bivalvia</taxon>
        <taxon>Autobranchia</taxon>
        <taxon>Heteroconchia</taxon>
        <taxon>Euheterodonta</taxon>
        <taxon>Imparidentia</taxon>
        <taxon>Neoheterodontei</taxon>
        <taxon>Myida</taxon>
        <taxon>Myoidea</taxon>
        <taxon>Myidae</taxon>
        <taxon>Mya</taxon>
    </lineage>
</organism>
<feature type="domain" description="Sulfotransferase" evidence="3">
    <location>
        <begin position="4"/>
        <end position="107"/>
    </location>
</feature>
<accession>A0ABY7E1Q8</accession>
<dbReference type="InterPro" id="IPR027417">
    <property type="entry name" value="P-loop_NTPase"/>
</dbReference>
<comment type="similarity">
    <text evidence="1">Belongs to the sulfotransferase 1 family.</text>
</comment>
<dbReference type="Gene3D" id="3.40.50.300">
    <property type="entry name" value="P-loop containing nucleotide triphosphate hydrolases"/>
    <property type="match status" value="1"/>
</dbReference>
<evidence type="ECO:0000256" key="1">
    <source>
        <dbReference type="ARBA" id="ARBA00005771"/>
    </source>
</evidence>